<dbReference type="Proteomes" id="UP000239747">
    <property type="component" value="Unassembled WGS sequence"/>
</dbReference>
<sequence>MKILLILSILILAFSSCKDSVVIEVPEEKAFDYKAYLLRNDDDNVPTIDFPANLSVQEIYVLIRSDFKFKKNCVDSFRFNYNTGTYEINSFAGEYCLSVPPPPIIHPLVIETQIDKKVFFNNEIVDFRHIESKSINYFQKVNNLDQLPHLIFRNDNSISEDFSEQVLKSVIKSYLKFAESDFYKEYKIPMSTAPKEKVHNYKIENQPILIFSEFYYNDYKIITSDKTNNK</sequence>
<keyword evidence="2" id="KW-1185">Reference proteome</keyword>
<reference evidence="1 2" key="1">
    <citation type="submission" date="2017-01" db="EMBL/GenBank/DDBJ databases">
        <title>Trade-off between light-utilization and light-protection in marine flavobacteria.</title>
        <authorList>
            <person name="Kumagai Y."/>
            <person name="Yoshizawa S."/>
            <person name="Kogure K."/>
            <person name="Iwasaki W."/>
        </authorList>
    </citation>
    <scope>NUCLEOTIDE SEQUENCE [LARGE SCALE GENOMIC DNA]</scope>
    <source>
        <strain evidence="1 2">KCTC 32109</strain>
    </source>
</reference>
<dbReference type="OrthoDB" id="1145245at2"/>
<dbReference type="EMBL" id="MTPW01000001">
    <property type="protein sequence ID" value="PQJ32322.1"/>
    <property type="molecule type" value="Genomic_DNA"/>
</dbReference>
<dbReference type="RefSeq" id="WP_105071402.1">
    <property type="nucleotide sequence ID" value="NZ_MTPW01000001.1"/>
</dbReference>
<accession>A0A2S7UDN7</accession>
<comment type="caution">
    <text evidence="1">The sequence shown here is derived from an EMBL/GenBank/DDBJ whole genome shotgun (WGS) entry which is preliminary data.</text>
</comment>
<evidence type="ECO:0000313" key="1">
    <source>
        <dbReference type="EMBL" id="PQJ32322.1"/>
    </source>
</evidence>
<proteinExistence type="predicted"/>
<evidence type="ECO:0008006" key="3">
    <source>
        <dbReference type="Google" id="ProtNLM"/>
    </source>
</evidence>
<organism evidence="1 2">
    <name type="scientific">Nonlabens arenilitoris</name>
    <dbReference type="NCBI Taxonomy" id="1217969"/>
    <lineage>
        <taxon>Bacteria</taxon>
        <taxon>Pseudomonadati</taxon>
        <taxon>Bacteroidota</taxon>
        <taxon>Flavobacteriia</taxon>
        <taxon>Flavobacteriales</taxon>
        <taxon>Flavobacteriaceae</taxon>
        <taxon>Nonlabens</taxon>
    </lineage>
</organism>
<evidence type="ECO:0000313" key="2">
    <source>
        <dbReference type="Proteomes" id="UP000239747"/>
    </source>
</evidence>
<protein>
    <recommendedName>
        <fullName evidence="3">Lipoprotein</fullName>
    </recommendedName>
</protein>
<dbReference type="PROSITE" id="PS51257">
    <property type="entry name" value="PROKAR_LIPOPROTEIN"/>
    <property type="match status" value="1"/>
</dbReference>
<name>A0A2S7UDN7_9FLAO</name>
<gene>
    <name evidence="1" type="ORF">BST92_10455</name>
</gene>
<dbReference type="AlphaFoldDB" id="A0A2S7UDN7"/>